<dbReference type="PANTHER" id="PTHR46088">
    <property type="entry name" value="TUBULIN--TYROSINE LIGASE-LIKE PROTEIN 12"/>
    <property type="match status" value="1"/>
</dbReference>
<dbReference type="STRING" id="67801.A0A1B0C227"/>
<dbReference type="Proteomes" id="UP000092460">
    <property type="component" value="Unassembled WGS sequence"/>
</dbReference>
<dbReference type="EMBL" id="JXJN01024298">
    <property type="status" value="NOT_ANNOTATED_CDS"/>
    <property type="molecule type" value="Genomic_DNA"/>
</dbReference>
<dbReference type="PROSITE" id="PS51221">
    <property type="entry name" value="TTL"/>
    <property type="match status" value="1"/>
</dbReference>
<dbReference type="Pfam" id="PF03133">
    <property type="entry name" value="TTL"/>
    <property type="match status" value="1"/>
</dbReference>
<proteinExistence type="predicted"/>
<dbReference type="EMBL" id="JXJN01024299">
    <property type="status" value="NOT_ANNOTATED_CDS"/>
    <property type="molecule type" value="Genomic_DNA"/>
</dbReference>
<name>A0A1B0C227_9MUSC</name>
<protein>
    <submittedName>
        <fullName evidence="1">Uncharacterized protein</fullName>
    </submittedName>
</protein>
<dbReference type="EnsemblMetazoa" id="GPPI047011-RA">
    <property type="protein sequence ID" value="GPPI047011-PA"/>
    <property type="gene ID" value="GPPI047011"/>
</dbReference>
<sequence>MLGYLIQLVLAILQFLYDKERKATYWTIIGLRSLGIWLEVWICNSLAQIVSFSETEPKIAQKYIERPVLFYRSDKQALNKFDLRYVILLKSVKQLEAYIHRNFYLRFANKTPSLDHLDDYETHFTVMNYQTGAELHHLRYEDFLPLWQKQNLENLWHKQEDKIFQML</sequence>
<dbReference type="InterPro" id="IPR027749">
    <property type="entry name" value="TTLL12"/>
</dbReference>
<reference evidence="1" key="2">
    <citation type="submission" date="2020-05" db="UniProtKB">
        <authorList>
            <consortium name="EnsemblMetazoa"/>
        </authorList>
    </citation>
    <scope>IDENTIFICATION</scope>
    <source>
        <strain evidence="1">IAEA</strain>
    </source>
</reference>
<evidence type="ECO:0000313" key="1">
    <source>
        <dbReference type="EnsemblMetazoa" id="GPPI047011-PA"/>
    </source>
</evidence>
<keyword evidence="2" id="KW-1185">Reference proteome</keyword>
<evidence type="ECO:0000313" key="2">
    <source>
        <dbReference type="Proteomes" id="UP000092460"/>
    </source>
</evidence>
<dbReference type="PANTHER" id="PTHR46088:SF1">
    <property type="entry name" value="TUBULIN--TYROSINE LIGASE-LIKE PROTEIN 12"/>
    <property type="match status" value="1"/>
</dbReference>
<dbReference type="InterPro" id="IPR004344">
    <property type="entry name" value="TTL/TTLL_fam"/>
</dbReference>
<dbReference type="AlphaFoldDB" id="A0A1B0C227"/>
<accession>A0A1B0C227</accession>
<dbReference type="VEuPathDB" id="VectorBase:GPPI047011"/>
<dbReference type="GO" id="GO:0005737">
    <property type="term" value="C:cytoplasm"/>
    <property type="evidence" value="ECO:0007669"/>
    <property type="project" value="TreeGrafter"/>
</dbReference>
<organism evidence="1 2">
    <name type="scientific">Glossina palpalis gambiensis</name>
    <dbReference type="NCBI Taxonomy" id="67801"/>
    <lineage>
        <taxon>Eukaryota</taxon>
        <taxon>Metazoa</taxon>
        <taxon>Ecdysozoa</taxon>
        <taxon>Arthropoda</taxon>
        <taxon>Hexapoda</taxon>
        <taxon>Insecta</taxon>
        <taxon>Pterygota</taxon>
        <taxon>Neoptera</taxon>
        <taxon>Endopterygota</taxon>
        <taxon>Diptera</taxon>
        <taxon>Brachycera</taxon>
        <taxon>Muscomorpha</taxon>
        <taxon>Hippoboscoidea</taxon>
        <taxon>Glossinidae</taxon>
        <taxon>Glossina</taxon>
    </lineage>
</organism>
<reference evidence="2" key="1">
    <citation type="submission" date="2015-01" db="EMBL/GenBank/DDBJ databases">
        <authorList>
            <person name="Aksoy S."/>
            <person name="Warren W."/>
            <person name="Wilson R.K."/>
        </authorList>
    </citation>
    <scope>NUCLEOTIDE SEQUENCE [LARGE SCALE GENOMIC DNA]</scope>
    <source>
        <strain evidence="2">IAEA</strain>
    </source>
</reference>
<dbReference type="Gene3D" id="3.30.470.20">
    <property type="entry name" value="ATP-grasp fold, B domain"/>
    <property type="match status" value="1"/>
</dbReference>